<evidence type="ECO:0000313" key="5">
    <source>
        <dbReference type="EMBL" id="TQF05192.1"/>
    </source>
</evidence>
<gene>
    <name evidence="5" type="ORF">E6W39_26820</name>
</gene>
<protein>
    <submittedName>
        <fullName evidence="5">ComF family protein</fullName>
    </submittedName>
</protein>
<organism evidence="5 6">
    <name type="scientific">Kitasatospora acidiphila</name>
    <dbReference type="NCBI Taxonomy" id="2567942"/>
    <lineage>
        <taxon>Bacteria</taxon>
        <taxon>Bacillati</taxon>
        <taxon>Actinomycetota</taxon>
        <taxon>Actinomycetes</taxon>
        <taxon>Kitasatosporales</taxon>
        <taxon>Streptomycetaceae</taxon>
        <taxon>Kitasatospora</taxon>
    </lineage>
</organism>
<dbReference type="InterPro" id="IPR051910">
    <property type="entry name" value="ComF/GntX_DNA_util-trans"/>
</dbReference>
<evidence type="ECO:0000256" key="3">
    <source>
        <dbReference type="SAM" id="SignalP"/>
    </source>
</evidence>
<feature type="compositionally biased region" description="Basic residues" evidence="2">
    <location>
        <begin position="183"/>
        <end position="194"/>
    </location>
</feature>
<accession>A0A540W851</accession>
<name>A0A540W851_9ACTN</name>
<keyword evidence="6" id="KW-1185">Reference proteome</keyword>
<dbReference type="Pfam" id="PF00156">
    <property type="entry name" value="Pribosyltran"/>
    <property type="match status" value="1"/>
</dbReference>
<feature type="region of interest" description="Disordered" evidence="2">
    <location>
        <begin position="166"/>
        <end position="200"/>
    </location>
</feature>
<dbReference type="InterPro" id="IPR000836">
    <property type="entry name" value="PRTase_dom"/>
</dbReference>
<feature type="chain" id="PRO_5038665786" evidence="3">
    <location>
        <begin position="31"/>
        <end position="200"/>
    </location>
</feature>
<dbReference type="PANTHER" id="PTHR47505">
    <property type="entry name" value="DNA UTILIZATION PROTEIN YHGH"/>
    <property type="match status" value="1"/>
</dbReference>
<evidence type="ECO:0000313" key="6">
    <source>
        <dbReference type="Proteomes" id="UP000319103"/>
    </source>
</evidence>
<dbReference type="Gene3D" id="3.40.50.2020">
    <property type="match status" value="1"/>
</dbReference>
<dbReference type="PANTHER" id="PTHR47505:SF1">
    <property type="entry name" value="DNA UTILIZATION PROTEIN YHGH"/>
    <property type="match status" value="1"/>
</dbReference>
<feature type="signal peptide" evidence="3">
    <location>
        <begin position="1"/>
        <end position="30"/>
    </location>
</feature>
<dbReference type="SUPFAM" id="SSF53271">
    <property type="entry name" value="PRTase-like"/>
    <property type="match status" value="1"/>
</dbReference>
<feature type="domain" description="Phosphoribosyltransferase" evidence="4">
    <location>
        <begin position="67"/>
        <end position="172"/>
    </location>
</feature>
<dbReference type="OrthoDB" id="5244859at2"/>
<comment type="similarity">
    <text evidence="1">Belongs to the ComF/GntX family.</text>
</comment>
<comment type="caution">
    <text evidence="5">The sequence shown here is derived from an EMBL/GenBank/DDBJ whole genome shotgun (WGS) entry which is preliminary data.</text>
</comment>
<proteinExistence type="inferred from homology"/>
<keyword evidence="3" id="KW-0732">Signal</keyword>
<dbReference type="AlphaFoldDB" id="A0A540W851"/>
<evidence type="ECO:0000259" key="4">
    <source>
        <dbReference type="Pfam" id="PF00156"/>
    </source>
</evidence>
<dbReference type="Proteomes" id="UP000319103">
    <property type="component" value="Unassembled WGS sequence"/>
</dbReference>
<evidence type="ECO:0000256" key="2">
    <source>
        <dbReference type="SAM" id="MobiDB-lite"/>
    </source>
</evidence>
<dbReference type="EMBL" id="VIGB01000003">
    <property type="protein sequence ID" value="TQF05192.1"/>
    <property type="molecule type" value="Genomic_DNA"/>
</dbReference>
<evidence type="ECO:0000256" key="1">
    <source>
        <dbReference type="ARBA" id="ARBA00008007"/>
    </source>
</evidence>
<dbReference type="InterPro" id="IPR029057">
    <property type="entry name" value="PRTase-like"/>
</dbReference>
<sequence>MRGMLLAHKERGALSLAAPLGAALARAVQAALTTATAPAAEPVLLIPMPSARSAVRARGQDATRRLARAAARSLRRAGLRCRVAPVLRQTRRVADQSGLGATARLANLDHALTVRHPAAAHLTGYRLLLVDDLVTTGASLAEAARALRAAGLEPLAAATVAATVTGGGRVRHPPLPGLPALHRLPRAVHQRRPGGRPQSG</sequence>
<reference evidence="5 6" key="1">
    <citation type="submission" date="2019-06" db="EMBL/GenBank/DDBJ databases">
        <title>Description of Kitasatospora acidophila sp. nov. isolated from pine grove soil, and reclassification of Streptomyces novaecaesareae to Kitasatospora novaeceasareae comb. nov.</title>
        <authorList>
            <person name="Kim M.J."/>
        </authorList>
    </citation>
    <scope>NUCLEOTIDE SEQUENCE [LARGE SCALE GENOMIC DNA]</scope>
    <source>
        <strain evidence="5 6">MMS16-CNU292</strain>
    </source>
</reference>